<evidence type="ECO:0000256" key="2">
    <source>
        <dbReference type="ARBA" id="ARBA00001913"/>
    </source>
</evidence>
<dbReference type="FunFam" id="2.120.10.30:FF:000027">
    <property type="entry name" value="Regucalcin homologue"/>
    <property type="match status" value="1"/>
</dbReference>
<dbReference type="SUPFAM" id="SSF63829">
    <property type="entry name" value="Calcium-dependent phosphotriesterase"/>
    <property type="match status" value="1"/>
</dbReference>
<evidence type="ECO:0000256" key="14">
    <source>
        <dbReference type="PIRSR" id="PIRSR605511-1"/>
    </source>
</evidence>
<evidence type="ECO:0000256" key="10">
    <source>
        <dbReference type="ARBA" id="ARBA00022723"/>
    </source>
</evidence>
<dbReference type="AlphaFoldDB" id="A0AAN8QCK8"/>
<comment type="cofactor">
    <cofactor evidence="3">
        <name>Mn(2+)</name>
        <dbReference type="ChEBI" id="CHEBI:29035"/>
    </cofactor>
</comment>
<organism evidence="17 18">
    <name type="scientific">Patella caerulea</name>
    <name type="common">Rayed Mediterranean limpet</name>
    <dbReference type="NCBI Taxonomy" id="87958"/>
    <lineage>
        <taxon>Eukaryota</taxon>
        <taxon>Metazoa</taxon>
        <taxon>Spiralia</taxon>
        <taxon>Lophotrochozoa</taxon>
        <taxon>Mollusca</taxon>
        <taxon>Gastropoda</taxon>
        <taxon>Patellogastropoda</taxon>
        <taxon>Patelloidea</taxon>
        <taxon>Patellidae</taxon>
        <taxon>Patella</taxon>
    </lineage>
</organism>
<dbReference type="InterPro" id="IPR013658">
    <property type="entry name" value="SGL"/>
</dbReference>
<keyword evidence="9" id="KW-0963">Cytoplasm</keyword>
<dbReference type="PRINTS" id="PR01791">
    <property type="entry name" value="REGUCALCIN"/>
</dbReference>
<evidence type="ECO:0000256" key="6">
    <source>
        <dbReference type="ARBA" id="ARBA00008853"/>
    </source>
</evidence>
<dbReference type="GO" id="GO:0005509">
    <property type="term" value="F:calcium ion binding"/>
    <property type="evidence" value="ECO:0007669"/>
    <property type="project" value="InterPro"/>
</dbReference>
<evidence type="ECO:0000256" key="4">
    <source>
        <dbReference type="ARBA" id="ARBA00001946"/>
    </source>
</evidence>
<dbReference type="EC" id="3.1.1.17" evidence="7"/>
<feature type="binding site" evidence="15">
    <location>
        <position position="153"/>
    </location>
    <ligand>
        <name>a divalent metal cation</name>
        <dbReference type="ChEBI" id="CHEBI:60240"/>
    </ligand>
</feature>
<evidence type="ECO:0000256" key="1">
    <source>
        <dbReference type="ARBA" id="ARBA00001589"/>
    </source>
</evidence>
<keyword evidence="11" id="KW-0378">Hydrolase</keyword>
<feature type="binding site" evidence="15">
    <location>
        <position position="208"/>
    </location>
    <ligand>
        <name>a divalent metal cation</name>
        <dbReference type="ChEBI" id="CHEBI:60240"/>
    </ligand>
</feature>
<comment type="catalytic activity">
    <reaction evidence="1">
        <text>D-glucono-1,5-lactone + H2O = D-gluconate + H(+)</text>
        <dbReference type="Rhea" id="RHEA:10440"/>
        <dbReference type="ChEBI" id="CHEBI:15377"/>
        <dbReference type="ChEBI" id="CHEBI:15378"/>
        <dbReference type="ChEBI" id="CHEBI:16217"/>
        <dbReference type="ChEBI" id="CHEBI:18391"/>
        <dbReference type="EC" id="3.1.1.17"/>
    </reaction>
</comment>
<dbReference type="InterPro" id="IPR008367">
    <property type="entry name" value="Regucalcin"/>
</dbReference>
<dbReference type="GO" id="GO:0005737">
    <property type="term" value="C:cytoplasm"/>
    <property type="evidence" value="ECO:0007669"/>
    <property type="project" value="UniProtKB-SubCell"/>
</dbReference>
<evidence type="ECO:0000313" key="17">
    <source>
        <dbReference type="EMBL" id="KAK6188412.1"/>
    </source>
</evidence>
<comment type="caution">
    <text evidence="17">The sequence shown here is derived from an EMBL/GenBank/DDBJ whole genome shotgun (WGS) entry which is preliminary data.</text>
</comment>
<dbReference type="InterPro" id="IPR011042">
    <property type="entry name" value="6-blade_b-propeller_TolB-like"/>
</dbReference>
<dbReference type="Gene3D" id="2.120.10.30">
    <property type="entry name" value="TolB, C-terminal domain"/>
    <property type="match status" value="1"/>
</dbReference>
<evidence type="ECO:0000313" key="18">
    <source>
        <dbReference type="Proteomes" id="UP001347796"/>
    </source>
</evidence>
<feature type="domain" description="SMP-30/Gluconolactonase/LRE-like region" evidence="16">
    <location>
        <begin position="16"/>
        <end position="267"/>
    </location>
</feature>
<protein>
    <recommendedName>
        <fullName evidence="8">Regucalcin</fullName>
        <ecNumber evidence="7">3.1.1.17</ecNumber>
    </recommendedName>
    <alternativeName>
        <fullName evidence="13">Gluconolactonase</fullName>
    </alternativeName>
</protein>
<evidence type="ECO:0000256" key="12">
    <source>
        <dbReference type="ARBA" id="ARBA00022837"/>
    </source>
</evidence>
<dbReference type="Proteomes" id="UP001347796">
    <property type="component" value="Unassembled WGS sequence"/>
</dbReference>
<dbReference type="GO" id="GO:0030234">
    <property type="term" value="F:enzyme regulator activity"/>
    <property type="evidence" value="ECO:0007669"/>
    <property type="project" value="InterPro"/>
</dbReference>
<dbReference type="InterPro" id="IPR005511">
    <property type="entry name" value="SMP-30"/>
</dbReference>
<feature type="binding site" evidence="15">
    <location>
        <position position="100"/>
    </location>
    <ligand>
        <name>substrate</name>
    </ligand>
</feature>
<comment type="cofactor">
    <cofactor evidence="4">
        <name>Mg(2+)</name>
        <dbReference type="ChEBI" id="CHEBI:18420"/>
    </cofactor>
</comment>
<evidence type="ECO:0000256" key="3">
    <source>
        <dbReference type="ARBA" id="ARBA00001936"/>
    </source>
</evidence>
<evidence type="ECO:0000256" key="9">
    <source>
        <dbReference type="ARBA" id="ARBA00022490"/>
    </source>
</evidence>
<keyword evidence="15" id="KW-0862">Zinc</keyword>
<feature type="binding site" evidence="15">
    <location>
        <position position="18"/>
    </location>
    <ligand>
        <name>a divalent metal cation</name>
        <dbReference type="ChEBI" id="CHEBI:60240"/>
    </ligand>
</feature>
<dbReference type="EMBL" id="JAZGQO010000003">
    <property type="protein sequence ID" value="KAK6188412.1"/>
    <property type="molecule type" value="Genomic_DNA"/>
</dbReference>
<keyword evidence="10 15" id="KW-0479">Metal-binding</keyword>
<sequence>MAAKVEVVLKNVAETVGEGPHWDDKTQSLLSVDIMSNDVHKWTPETNEKSKIHLNDFVSLVVPSEKNDYIIGLGKSLARLDWNTQKVTVLHEFDQNVSTRFNDGKCDASGRLYAGTMGLEKAPCVLEHECGTLYSYGVDGTIQSHETKVTISNGLAWTQDNKTMYYIDSTPRKVYVYDFDLASGNMSNRRTLINFPDYEPAETMGLPDGMTIDTQDKIWVACYSAGRVIRFDPETAKILQVVKIDALKTTSCCFGGKNLDELYVTSAKAGYTEEEFRTKDPLAGSVFKVSGLGVKGYPAYPFRG</sequence>
<evidence type="ECO:0000256" key="15">
    <source>
        <dbReference type="PIRSR" id="PIRSR605511-2"/>
    </source>
</evidence>
<evidence type="ECO:0000259" key="16">
    <source>
        <dbReference type="Pfam" id="PF08450"/>
    </source>
</evidence>
<feature type="binding site" evidence="15">
    <location>
        <position position="120"/>
    </location>
    <ligand>
        <name>substrate</name>
    </ligand>
</feature>
<evidence type="ECO:0000256" key="13">
    <source>
        <dbReference type="ARBA" id="ARBA00032464"/>
    </source>
</evidence>
<reference evidence="17 18" key="1">
    <citation type="submission" date="2024-01" db="EMBL/GenBank/DDBJ databases">
        <title>The genome of the rayed Mediterranean limpet Patella caerulea (Linnaeus, 1758).</title>
        <authorList>
            <person name="Anh-Thu Weber A."/>
            <person name="Halstead-Nussloch G."/>
        </authorList>
    </citation>
    <scope>NUCLEOTIDE SEQUENCE [LARGE SCALE GENOMIC DNA]</scope>
    <source>
        <strain evidence="17">AATW-2023a</strain>
        <tissue evidence="17">Whole specimen</tissue>
    </source>
</reference>
<dbReference type="PANTHER" id="PTHR10907">
    <property type="entry name" value="REGUCALCIN"/>
    <property type="match status" value="1"/>
</dbReference>
<evidence type="ECO:0000256" key="7">
    <source>
        <dbReference type="ARBA" id="ARBA00013227"/>
    </source>
</evidence>
<gene>
    <name evidence="17" type="ORF">SNE40_004589</name>
</gene>
<feature type="active site" description="Proton donor/acceptor" evidence="14">
    <location>
        <position position="208"/>
    </location>
</feature>
<name>A0AAN8QCK8_PATCE</name>
<comment type="cofactor">
    <cofactor evidence="15">
        <name>Zn(2+)</name>
        <dbReference type="ChEBI" id="CHEBI:29105"/>
    </cofactor>
    <text evidence="15">Binds 1 divalent metal cation per subunit.</text>
</comment>
<comment type="similarity">
    <text evidence="6">Belongs to the SMP-30/CGR1 family.</text>
</comment>
<dbReference type="PRINTS" id="PR01790">
    <property type="entry name" value="SMP30FAMILY"/>
</dbReference>
<comment type="cofactor">
    <cofactor evidence="2">
        <name>Ca(2+)</name>
        <dbReference type="ChEBI" id="CHEBI:29108"/>
    </cofactor>
</comment>
<proteinExistence type="inferred from homology"/>
<dbReference type="PANTHER" id="PTHR10907:SF47">
    <property type="entry name" value="REGUCALCIN"/>
    <property type="match status" value="1"/>
</dbReference>
<accession>A0AAN8QCK8</accession>
<comment type="subcellular location">
    <subcellularLocation>
        <location evidence="5">Cytoplasm</location>
    </subcellularLocation>
</comment>
<feature type="binding site" evidence="15">
    <location>
        <position position="102"/>
    </location>
    <ligand>
        <name>substrate</name>
    </ligand>
</feature>
<keyword evidence="18" id="KW-1185">Reference proteome</keyword>
<evidence type="ECO:0000256" key="11">
    <source>
        <dbReference type="ARBA" id="ARBA00022801"/>
    </source>
</evidence>
<evidence type="ECO:0000256" key="5">
    <source>
        <dbReference type="ARBA" id="ARBA00004496"/>
    </source>
</evidence>
<keyword evidence="12" id="KW-0106">Calcium</keyword>
<dbReference type="GO" id="GO:0004341">
    <property type="term" value="F:gluconolactonase activity"/>
    <property type="evidence" value="ECO:0007669"/>
    <property type="project" value="UniProtKB-EC"/>
</dbReference>
<evidence type="ECO:0000256" key="8">
    <source>
        <dbReference type="ARBA" id="ARBA00016808"/>
    </source>
</evidence>
<dbReference type="GO" id="GO:0019853">
    <property type="term" value="P:L-ascorbic acid biosynthetic process"/>
    <property type="evidence" value="ECO:0007669"/>
    <property type="project" value="TreeGrafter"/>
</dbReference>
<dbReference type="Pfam" id="PF08450">
    <property type="entry name" value="SGL"/>
    <property type="match status" value="1"/>
</dbReference>